<dbReference type="HOGENOM" id="CLU_1391870_0_0_1"/>
<proteinExistence type="predicted"/>
<gene>
    <name evidence="2" type="primary">GLEAN_02623</name>
    <name evidence="2" type="ORF">TcasGA2_TC002623</name>
</gene>
<feature type="region of interest" description="Disordered" evidence="1">
    <location>
        <begin position="128"/>
        <end position="196"/>
    </location>
</feature>
<reference evidence="2 3" key="1">
    <citation type="journal article" date="2008" name="Nature">
        <title>The genome of the model beetle and pest Tribolium castaneum.</title>
        <authorList>
            <consortium name="Tribolium Genome Sequencing Consortium"/>
            <person name="Richards S."/>
            <person name="Gibbs R.A."/>
            <person name="Weinstock G.M."/>
            <person name="Brown S.J."/>
            <person name="Denell R."/>
            <person name="Beeman R.W."/>
            <person name="Gibbs R."/>
            <person name="Beeman R.W."/>
            <person name="Brown S.J."/>
            <person name="Bucher G."/>
            <person name="Friedrich M."/>
            <person name="Grimmelikhuijzen C.J."/>
            <person name="Klingler M."/>
            <person name="Lorenzen M."/>
            <person name="Richards S."/>
            <person name="Roth S."/>
            <person name="Schroder R."/>
            <person name="Tautz D."/>
            <person name="Zdobnov E.M."/>
            <person name="Muzny D."/>
            <person name="Gibbs R.A."/>
            <person name="Weinstock G.M."/>
            <person name="Attaway T."/>
            <person name="Bell S."/>
            <person name="Buhay C.J."/>
            <person name="Chandrabose M.N."/>
            <person name="Chavez D."/>
            <person name="Clerk-Blankenburg K.P."/>
            <person name="Cree A."/>
            <person name="Dao M."/>
            <person name="Davis C."/>
            <person name="Chacko J."/>
            <person name="Dinh H."/>
            <person name="Dugan-Rocha S."/>
            <person name="Fowler G."/>
            <person name="Garner T.T."/>
            <person name="Garnes J."/>
            <person name="Gnirke A."/>
            <person name="Hawes A."/>
            <person name="Hernandez J."/>
            <person name="Hines S."/>
            <person name="Holder M."/>
            <person name="Hume J."/>
            <person name="Jhangiani S.N."/>
            <person name="Joshi V."/>
            <person name="Khan Z.M."/>
            <person name="Jackson L."/>
            <person name="Kovar C."/>
            <person name="Kowis A."/>
            <person name="Lee S."/>
            <person name="Lewis L.R."/>
            <person name="Margolis J."/>
            <person name="Morgan M."/>
            <person name="Nazareth L.V."/>
            <person name="Nguyen N."/>
            <person name="Okwuonu G."/>
            <person name="Parker D."/>
            <person name="Richards S."/>
            <person name="Ruiz S.J."/>
            <person name="Santibanez J."/>
            <person name="Savard J."/>
            <person name="Scherer S.E."/>
            <person name="Schneider B."/>
            <person name="Sodergren E."/>
            <person name="Tautz D."/>
            <person name="Vattahil S."/>
            <person name="Villasana D."/>
            <person name="White C.S."/>
            <person name="Wright R."/>
            <person name="Park Y."/>
            <person name="Beeman R.W."/>
            <person name="Lord J."/>
            <person name="Oppert B."/>
            <person name="Lorenzen M."/>
            <person name="Brown S."/>
            <person name="Wang L."/>
            <person name="Savard J."/>
            <person name="Tautz D."/>
            <person name="Richards S."/>
            <person name="Weinstock G."/>
            <person name="Gibbs R.A."/>
            <person name="Liu Y."/>
            <person name="Worley K."/>
            <person name="Weinstock G."/>
            <person name="Elsik C.G."/>
            <person name="Reese J.T."/>
            <person name="Elhaik E."/>
            <person name="Landan G."/>
            <person name="Graur D."/>
            <person name="Arensburger P."/>
            <person name="Atkinson P."/>
            <person name="Beeman R.W."/>
            <person name="Beidler J."/>
            <person name="Brown S.J."/>
            <person name="Demuth J.P."/>
            <person name="Drury D.W."/>
            <person name="Du Y.Z."/>
            <person name="Fujiwara H."/>
            <person name="Lorenzen M."/>
            <person name="Maselli V."/>
            <person name="Osanai M."/>
            <person name="Park Y."/>
            <person name="Robertson H.M."/>
            <person name="Tu Z."/>
            <person name="Wang J.J."/>
            <person name="Wang S."/>
            <person name="Richards S."/>
            <person name="Song H."/>
            <person name="Zhang L."/>
            <person name="Sodergren E."/>
            <person name="Werner D."/>
            <person name="Stanke M."/>
            <person name="Morgenstern B."/>
            <person name="Solovyev V."/>
            <person name="Kosarev P."/>
            <person name="Brown G."/>
            <person name="Chen H.C."/>
            <person name="Ermolaeva O."/>
            <person name="Hlavina W."/>
            <person name="Kapustin Y."/>
            <person name="Kiryutin B."/>
            <person name="Kitts P."/>
            <person name="Maglott D."/>
            <person name="Pruitt K."/>
            <person name="Sapojnikov V."/>
            <person name="Souvorov A."/>
            <person name="Mackey A.J."/>
            <person name="Waterhouse R.M."/>
            <person name="Wyder S."/>
            <person name="Zdobnov E.M."/>
            <person name="Zdobnov E.M."/>
            <person name="Wyder S."/>
            <person name="Kriventseva E.V."/>
            <person name="Kadowaki T."/>
            <person name="Bork P."/>
            <person name="Aranda M."/>
            <person name="Bao R."/>
            <person name="Beermann A."/>
            <person name="Berns N."/>
            <person name="Bolognesi R."/>
            <person name="Bonneton F."/>
            <person name="Bopp D."/>
            <person name="Brown S.J."/>
            <person name="Bucher G."/>
            <person name="Butts T."/>
            <person name="Chaumot A."/>
            <person name="Denell R.E."/>
            <person name="Ferrier D.E."/>
            <person name="Friedrich M."/>
            <person name="Gordon C.M."/>
            <person name="Jindra M."/>
            <person name="Klingler M."/>
            <person name="Lan Q."/>
            <person name="Lattorff H.M."/>
            <person name="Laudet V."/>
            <person name="von Levetsow C."/>
            <person name="Liu Z."/>
            <person name="Lutz R."/>
            <person name="Lynch J.A."/>
            <person name="da Fonseca R.N."/>
            <person name="Posnien N."/>
            <person name="Reuter R."/>
            <person name="Roth S."/>
            <person name="Savard J."/>
            <person name="Schinko J.B."/>
            <person name="Schmitt C."/>
            <person name="Schoppmeier M."/>
            <person name="Schroder R."/>
            <person name="Shippy T.D."/>
            <person name="Simonnet F."/>
            <person name="Marques-Souza H."/>
            <person name="Tautz D."/>
            <person name="Tomoyasu Y."/>
            <person name="Trauner J."/>
            <person name="Van der Zee M."/>
            <person name="Vervoort M."/>
            <person name="Wittkopp N."/>
            <person name="Wimmer E.A."/>
            <person name="Yang X."/>
            <person name="Jones A.K."/>
            <person name="Sattelle D.B."/>
            <person name="Ebert P.R."/>
            <person name="Nelson D."/>
            <person name="Scott J.G."/>
            <person name="Beeman R.W."/>
            <person name="Muthukrishnan S."/>
            <person name="Kramer K.J."/>
            <person name="Arakane Y."/>
            <person name="Beeman R.W."/>
            <person name="Zhu Q."/>
            <person name="Hogenkamp D."/>
            <person name="Dixit R."/>
            <person name="Oppert B."/>
            <person name="Jiang H."/>
            <person name="Zou Z."/>
            <person name="Marshall J."/>
            <person name="Elpidina E."/>
            <person name="Vinokurov K."/>
            <person name="Oppert C."/>
            <person name="Zou Z."/>
            <person name="Evans J."/>
            <person name="Lu Z."/>
            <person name="Zhao P."/>
            <person name="Sumathipala N."/>
            <person name="Altincicek B."/>
            <person name="Vilcinskas A."/>
            <person name="Williams M."/>
            <person name="Hultmark D."/>
            <person name="Hetru C."/>
            <person name="Jiang H."/>
            <person name="Grimmelikhuijzen C.J."/>
            <person name="Hauser F."/>
            <person name="Cazzamali G."/>
            <person name="Williamson M."/>
            <person name="Park Y."/>
            <person name="Li B."/>
            <person name="Tanaka Y."/>
            <person name="Predel R."/>
            <person name="Neupert S."/>
            <person name="Schachtner J."/>
            <person name="Verleyen P."/>
            <person name="Raible F."/>
            <person name="Bork P."/>
            <person name="Friedrich M."/>
            <person name="Walden K.K."/>
            <person name="Robertson H.M."/>
            <person name="Angeli S."/>
            <person name="Foret S."/>
            <person name="Bucher G."/>
            <person name="Schuetz S."/>
            <person name="Maleszka R."/>
            <person name="Wimmer E.A."/>
            <person name="Beeman R.W."/>
            <person name="Lorenzen M."/>
            <person name="Tomoyasu Y."/>
            <person name="Miller S.C."/>
            <person name="Grossmann D."/>
            <person name="Bucher G."/>
        </authorList>
    </citation>
    <scope>NUCLEOTIDE SEQUENCE [LARGE SCALE GENOMIC DNA]</scope>
    <source>
        <strain evidence="2 3">Georgia GA2</strain>
    </source>
</reference>
<organism evidence="2 3">
    <name type="scientific">Tribolium castaneum</name>
    <name type="common">Red flour beetle</name>
    <dbReference type="NCBI Taxonomy" id="7070"/>
    <lineage>
        <taxon>Eukaryota</taxon>
        <taxon>Metazoa</taxon>
        <taxon>Ecdysozoa</taxon>
        <taxon>Arthropoda</taxon>
        <taxon>Hexapoda</taxon>
        <taxon>Insecta</taxon>
        <taxon>Pterygota</taxon>
        <taxon>Neoptera</taxon>
        <taxon>Endopterygota</taxon>
        <taxon>Coleoptera</taxon>
        <taxon>Polyphaga</taxon>
        <taxon>Cucujiformia</taxon>
        <taxon>Tenebrionidae</taxon>
        <taxon>Tenebrionidae incertae sedis</taxon>
        <taxon>Tribolium</taxon>
    </lineage>
</organism>
<evidence type="ECO:0000313" key="3">
    <source>
        <dbReference type="Proteomes" id="UP000007266"/>
    </source>
</evidence>
<feature type="compositionally biased region" description="Polar residues" evidence="1">
    <location>
        <begin position="128"/>
        <end position="145"/>
    </location>
</feature>
<name>D6WF53_TRICA</name>
<reference evidence="2 3" key="2">
    <citation type="journal article" date="2010" name="Nucleic Acids Res.">
        <title>BeetleBase in 2010: revisions to provide comprehensive genomic information for Tribolium castaneum.</title>
        <authorList>
            <person name="Kim H.S."/>
            <person name="Murphy T."/>
            <person name="Xia J."/>
            <person name="Caragea D."/>
            <person name="Park Y."/>
            <person name="Beeman R.W."/>
            <person name="Lorenzen M.D."/>
            <person name="Butcher S."/>
            <person name="Manak J.R."/>
            <person name="Brown S.J."/>
        </authorList>
    </citation>
    <scope>GENOME REANNOTATION</scope>
    <source>
        <strain evidence="2 3">Georgia GA2</strain>
    </source>
</reference>
<feature type="compositionally biased region" description="Basic and acidic residues" evidence="1">
    <location>
        <begin position="165"/>
        <end position="175"/>
    </location>
</feature>
<feature type="compositionally biased region" description="Polar residues" evidence="1">
    <location>
        <begin position="154"/>
        <end position="164"/>
    </location>
</feature>
<sequence>MNVFHNHVIHLNRIENTKDVLVTYTKEKLSILGKCKLCLEFRKQKFQVDFYVEQTNSNKTIIGFSTAIATGILQLNKEIDNINVNQQDENNLDGSDKSNSEPCVVDNQEINSEVPNQSELVPVEIQSENNKTSELTQGEESASNKSLEDKLAVSSVNNLESSLEISKENNKDNKIKTTKSGRKSKRPKRLKDFVSS</sequence>
<dbReference type="PhylomeDB" id="D6WF53"/>
<keyword evidence="3" id="KW-1185">Reference proteome</keyword>
<evidence type="ECO:0000256" key="1">
    <source>
        <dbReference type="SAM" id="MobiDB-lite"/>
    </source>
</evidence>
<dbReference type="EMBL" id="KQ971327">
    <property type="protein sequence ID" value="EEZ99842.1"/>
    <property type="molecule type" value="Genomic_DNA"/>
</dbReference>
<dbReference type="AlphaFoldDB" id="D6WF53"/>
<accession>D6WF53</accession>
<evidence type="ECO:0000313" key="2">
    <source>
        <dbReference type="EMBL" id="EEZ99842.1"/>
    </source>
</evidence>
<feature type="compositionally biased region" description="Basic residues" evidence="1">
    <location>
        <begin position="176"/>
        <end position="189"/>
    </location>
</feature>
<dbReference type="Proteomes" id="UP000007266">
    <property type="component" value="Linkage group 3"/>
</dbReference>
<protein>
    <submittedName>
        <fullName evidence="2">Uncharacterized protein</fullName>
    </submittedName>
</protein>